<dbReference type="GO" id="GO:0016779">
    <property type="term" value="F:nucleotidyltransferase activity"/>
    <property type="evidence" value="ECO:0007669"/>
    <property type="project" value="UniProtKB-KW"/>
</dbReference>
<dbReference type="AlphaFoldDB" id="Q39W19"/>
<dbReference type="PANTHER" id="PTHR33571:SF14">
    <property type="entry name" value="PROTEIN ADENYLYLTRANSFERASE MJ0435-RELATED"/>
    <property type="match status" value="1"/>
</dbReference>
<dbReference type="PANTHER" id="PTHR33571">
    <property type="entry name" value="SSL8005 PROTEIN"/>
    <property type="match status" value="1"/>
</dbReference>
<evidence type="ECO:0000256" key="9">
    <source>
        <dbReference type="ARBA" id="ARBA00038276"/>
    </source>
</evidence>
<organism evidence="11 12">
    <name type="scientific">Geobacter metallireducens (strain ATCC 53774 / DSM 7210 / GS-15)</name>
    <dbReference type="NCBI Taxonomy" id="269799"/>
    <lineage>
        <taxon>Bacteria</taxon>
        <taxon>Pseudomonadati</taxon>
        <taxon>Thermodesulfobacteriota</taxon>
        <taxon>Desulfuromonadia</taxon>
        <taxon>Geobacterales</taxon>
        <taxon>Geobacteraceae</taxon>
        <taxon>Geobacter</taxon>
    </lineage>
</organism>
<accession>Q39W19</accession>
<evidence type="ECO:0000313" key="12">
    <source>
        <dbReference type="Proteomes" id="UP000007073"/>
    </source>
</evidence>
<keyword evidence="12" id="KW-1185">Reference proteome</keyword>
<dbReference type="CDD" id="cd05403">
    <property type="entry name" value="NT_KNTase_like"/>
    <property type="match status" value="1"/>
</dbReference>
<comment type="similarity">
    <text evidence="9">Belongs to the MntA antitoxin family.</text>
</comment>
<keyword evidence="4" id="KW-0548">Nucleotidyltransferase</keyword>
<dbReference type="InterPro" id="IPR002934">
    <property type="entry name" value="Polymerase_NTP_transf_dom"/>
</dbReference>
<dbReference type="Proteomes" id="UP000007073">
    <property type="component" value="Chromosome"/>
</dbReference>
<evidence type="ECO:0000259" key="10">
    <source>
        <dbReference type="Pfam" id="PF01909"/>
    </source>
</evidence>
<keyword evidence="5" id="KW-0479">Metal-binding</keyword>
<keyword evidence="3 11" id="KW-0808">Transferase</keyword>
<dbReference type="SUPFAM" id="SSF81301">
    <property type="entry name" value="Nucleotidyltransferase"/>
    <property type="match status" value="1"/>
</dbReference>
<evidence type="ECO:0000256" key="8">
    <source>
        <dbReference type="ARBA" id="ARBA00022842"/>
    </source>
</evidence>
<evidence type="ECO:0000256" key="5">
    <source>
        <dbReference type="ARBA" id="ARBA00022723"/>
    </source>
</evidence>
<name>Q39W19_GEOMG</name>
<evidence type="ECO:0000256" key="4">
    <source>
        <dbReference type="ARBA" id="ARBA00022695"/>
    </source>
</evidence>
<evidence type="ECO:0000256" key="7">
    <source>
        <dbReference type="ARBA" id="ARBA00022840"/>
    </source>
</evidence>
<evidence type="ECO:0000256" key="1">
    <source>
        <dbReference type="ARBA" id="ARBA00001946"/>
    </source>
</evidence>
<evidence type="ECO:0000256" key="3">
    <source>
        <dbReference type="ARBA" id="ARBA00022679"/>
    </source>
</evidence>
<dbReference type="EMBL" id="CP000148">
    <property type="protein sequence ID" value="ABB31555.1"/>
    <property type="molecule type" value="Genomic_DNA"/>
</dbReference>
<dbReference type="GO" id="GO:0046872">
    <property type="term" value="F:metal ion binding"/>
    <property type="evidence" value="ECO:0007669"/>
    <property type="project" value="UniProtKB-KW"/>
</dbReference>
<dbReference type="GO" id="GO:0005524">
    <property type="term" value="F:ATP binding"/>
    <property type="evidence" value="ECO:0007669"/>
    <property type="project" value="UniProtKB-KW"/>
</dbReference>
<dbReference type="HOGENOM" id="CLU_130257_10_3_7"/>
<evidence type="ECO:0000256" key="6">
    <source>
        <dbReference type="ARBA" id="ARBA00022741"/>
    </source>
</evidence>
<feature type="domain" description="Polymerase nucleotidyl transferase" evidence="10">
    <location>
        <begin position="24"/>
        <end position="106"/>
    </location>
</feature>
<reference evidence="11 12" key="2">
    <citation type="journal article" date="2009" name="BMC Microbiol.">
        <title>The genome sequence of Geobacter metallireducens: features of metabolism, physiology and regulation common and dissimilar to Geobacter sulfurreducens.</title>
        <authorList>
            <person name="Aklujkar M."/>
            <person name="Krushkal J."/>
            <person name="DiBartolo G."/>
            <person name="Lapidus A."/>
            <person name="Land M.L."/>
            <person name="Lovley D.R."/>
        </authorList>
    </citation>
    <scope>NUCLEOTIDE SEQUENCE [LARGE SCALE GENOMIC DNA]</scope>
    <source>
        <strain evidence="12">ATCC 53774 / DSM 7210 / GS-15</strain>
    </source>
</reference>
<gene>
    <name evidence="11" type="ordered locus">Gmet_1320</name>
</gene>
<dbReference type="InterPro" id="IPR043519">
    <property type="entry name" value="NT_sf"/>
</dbReference>
<dbReference type="Pfam" id="PF01909">
    <property type="entry name" value="NTP_transf_2"/>
    <property type="match status" value="1"/>
</dbReference>
<reference evidence="11 12" key="1">
    <citation type="submission" date="2005-10" db="EMBL/GenBank/DDBJ databases">
        <title>Complete sequence of Geobacter metallireducens GS-15.</title>
        <authorList>
            <consortium name="US DOE Joint Genome Institute"/>
            <person name="Copeland A."/>
            <person name="Lucas S."/>
            <person name="Lapidus A."/>
            <person name="Barry K."/>
            <person name="Detter J.C."/>
            <person name="Glavina T."/>
            <person name="Hammon N."/>
            <person name="Israni S."/>
            <person name="Pitluck S."/>
            <person name="Di Bartolo G."/>
            <person name="Chain P."/>
            <person name="Schmutz J."/>
            <person name="Larimer F."/>
            <person name="Land M."/>
            <person name="Kyrpides N."/>
            <person name="Ivanova N."/>
            <person name="Richardson P."/>
        </authorList>
    </citation>
    <scope>NUCLEOTIDE SEQUENCE [LARGE SCALE GENOMIC DNA]</scope>
    <source>
        <strain evidence="12">ATCC 53774 / DSM 7210 / GS-15</strain>
    </source>
</reference>
<evidence type="ECO:0000313" key="11">
    <source>
        <dbReference type="EMBL" id="ABB31555.1"/>
    </source>
</evidence>
<dbReference type="eggNOG" id="COG1669">
    <property type="taxonomic scope" value="Bacteria"/>
</dbReference>
<dbReference type="KEGG" id="gme:Gmet_1320"/>
<keyword evidence="7" id="KW-0067">ATP-binding</keyword>
<keyword evidence="2" id="KW-1277">Toxin-antitoxin system</keyword>
<comment type="cofactor">
    <cofactor evidence="1">
        <name>Mg(2+)</name>
        <dbReference type="ChEBI" id="CHEBI:18420"/>
    </cofactor>
</comment>
<proteinExistence type="inferred from homology"/>
<evidence type="ECO:0000256" key="2">
    <source>
        <dbReference type="ARBA" id="ARBA00022649"/>
    </source>
</evidence>
<dbReference type="Gene3D" id="3.30.460.10">
    <property type="entry name" value="Beta Polymerase, domain 2"/>
    <property type="match status" value="1"/>
</dbReference>
<dbReference type="InterPro" id="IPR052038">
    <property type="entry name" value="Type-VII_TA_antitoxin"/>
</dbReference>
<keyword evidence="6" id="KW-0547">Nucleotide-binding</keyword>
<sequence>MIKGCGDVMRPTKEELLAFLQSKKTDFRQEFTIQKLGVFGSFARGTATDESDIDLVVELEKPDLYNLIGIKQAVEEEFGGKVDVVRLRPHMNSMLKKRIEQDAIYV</sequence>
<keyword evidence="8" id="KW-0460">Magnesium</keyword>
<dbReference type="STRING" id="269799.Gmet_1320"/>
<protein>
    <submittedName>
        <fullName evidence="11">Nucleotidyltransferase</fullName>
    </submittedName>
</protein>